<feature type="domain" description="Ion transport" evidence="16">
    <location>
        <begin position="391"/>
        <end position="650"/>
    </location>
</feature>
<evidence type="ECO:0000256" key="2">
    <source>
        <dbReference type="ARBA" id="ARBA00022448"/>
    </source>
</evidence>
<evidence type="ECO:0000256" key="7">
    <source>
        <dbReference type="ARBA" id="ARBA00022737"/>
    </source>
</evidence>
<keyword evidence="4" id="KW-0109">Calcium transport</keyword>
<dbReference type="InterPro" id="IPR024862">
    <property type="entry name" value="TRPV"/>
</dbReference>
<evidence type="ECO:0000256" key="4">
    <source>
        <dbReference type="ARBA" id="ARBA00022568"/>
    </source>
</evidence>
<feature type="compositionally biased region" description="Low complexity" evidence="14">
    <location>
        <begin position="1027"/>
        <end position="1039"/>
    </location>
</feature>
<dbReference type="SUPFAM" id="SSF48403">
    <property type="entry name" value="Ankyrin repeat"/>
    <property type="match status" value="1"/>
</dbReference>
<dbReference type="InterPro" id="IPR005821">
    <property type="entry name" value="Ion_trans_dom"/>
</dbReference>
<dbReference type="SMART" id="SM00248">
    <property type="entry name" value="ANK"/>
    <property type="match status" value="5"/>
</dbReference>
<evidence type="ECO:0000259" key="16">
    <source>
        <dbReference type="Pfam" id="PF00520"/>
    </source>
</evidence>
<keyword evidence="6 15" id="KW-0812">Transmembrane</keyword>
<dbReference type="Gene3D" id="1.25.40.20">
    <property type="entry name" value="Ankyrin repeat-containing domain"/>
    <property type="match status" value="1"/>
</dbReference>
<proteinExistence type="predicted"/>
<feature type="region of interest" description="Disordered" evidence="14">
    <location>
        <begin position="916"/>
        <end position="943"/>
    </location>
</feature>
<evidence type="ECO:0000256" key="14">
    <source>
        <dbReference type="SAM" id="MobiDB-lite"/>
    </source>
</evidence>
<organism evidence="17 18">
    <name type="scientific">Parastrongyloides trichosuri</name>
    <name type="common">Possum-specific nematode worm</name>
    <dbReference type="NCBI Taxonomy" id="131310"/>
    <lineage>
        <taxon>Eukaryota</taxon>
        <taxon>Metazoa</taxon>
        <taxon>Ecdysozoa</taxon>
        <taxon>Nematoda</taxon>
        <taxon>Chromadorea</taxon>
        <taxon>Rhabditida</taxon>
        <taxon>Tylenchina</taxon>
        <taxon>Panagrolaimomorpha</taxon>
        <taxon>Strongyloidoidea</taxon>
        <taxon>Strongyloididae</taxon>
        <taxon>Parastrongyloides</taxon>
    </lineage>
</organism>
<evidence type="ECO:0000256" key="5">
    <source>
        <dbReference type="ARBA" id="ARBA00022673"/>
    </source>
</evidence>
<dbReference type="InterPro" id="IPR002110">
    <property type="entry name" value="Ankyrin_rpt"/>
</dbReference>
<name>A0A0N4Z9P0_PARTI</name>
<evidence type="ECO:0000256" key="15">
    <source>
        <dbReference type="SAM" id="Phobius"/>
    </source>
</evidence>
<evidence type="ECO:0000313" key="17">
    <source>
        <dbReference type="Proteomes" id="UP000038045"/>
    </source>
</evidence>
<evidence type="ECO:0000256" key="11">
    <source>
        <dbReference type="ARBA" id="ARBA00023136"/>
    </source>
</evidence>
<protein>
    <submittedName>
        <fullName evidence="18">ANK_REP_REGION domain-containing protein</fullName>
    </submittedName>
</protein>
<feature type="transmembrane region" description="Helical" evidence="15">
    <location>
        <begin position="538"/>
        <end position="559"/>
    </location>
</feature>
<dbReference type="PROSITE" id="PS50297">
    <property type="entry name" value="ANK_REP_REGION"/>
    <property type="match status" value="2"/>
</dbReference>
<keyword evidence="10" id="KW-0406">Ion transport</keyword>
<evidence type="ECO:0000256" key="10">
    <source>
        <dbReference type="ARBA" id="ARBA00023065"/>
    </source>
</evidence>
<accession>A0A0N4Z9P0</accession>
<feature type="transmembrane region" description="Helical" evidence="15">
    <location>
        <begin position="474"/>
        <end position="495"/>
    </location>
</feature>
<dbReference type="Proteomes" id="UP000038045">
    <property type="component" value="Unplaced"/>
</dbReference>
<evidence type="ECO:0000256" key="3">
    <source>
        <dbReference type="ARBA" id="ARBA00022475"/>
    </source>
</evidence>
<dbReference type="PANTHER" id="PTHR10582">
    <property type="entry name" value="TRANSIENT RECEPTOR POTENTIAL ION CHANNEL PROTEIN"/>
    <property type="match status" value="1"/>
</dbReference>
<dbReference type="GO" id="GO:0098703">
    <property type="term" value="P:calcium ion import across plasma membrane"/>
    <property type="evidence" value="ECO:0007669"/>
    <property type="project" value="TreeGrafter"/>
</dbReference>
<feature type="repeat" description="ANK" evidence="13">
    <location>
        <begin position="173"/>
        <end position="205"/>
    </location>
</feature>
<dbReference type="Pfam" id="PF00520">
    <property type="entry name" value="Ion_trans"/>
    <property type="match status" value="1"/>
</dbReference>
<keyword evidence="2" id="KW-0813">Transport</keyword>
<dbReference type="Pfam" id="PF12796">
    <property type="entry name" value="Ank_2"/>
    <property type="match status" value="2"/>
</dbReference>
<evidence type="ECO:0000256" key="9">
    <source>
        <dbReference type="ARBA" id="ARBA00022989"/>
    </source>
</evidence>
<evidence type="ECO:0000256" key="8">
    <source>
        <dbReference type="ARBA" id="ARBA00022837"/>
    </source>
</evidence>
<keyword evidence="13" id="KW-0040">ANK repeat</keyword>
<dbReference type="FunFam" id="1.25.40.20:FF:000185">
    <property type="entry name" value="OSMotic avoidance abnormal family member"/>
    <property type="match status" value="1"/>
</dbReference>
<dbReference type="AlphaFoldDB" id="A0A0N4Z9P0"/>
<reference evidence="18" key="1">
    <citation type="submission" date="2017-02" db="UniProtKB">
        <authorList>
            <consortium name="WormBaseParasite"/>
        </authorList>
    </citation>
    <scope>IDENTIFICATION</scope>
</reference>
<keyword evidence="11 15" id="KW-0472">Membrane</keyword>
<keyword evidence="8" id="KW-0106">Calcium</keyword>
<evidence type="ECO:0000256" key="12">
    <source>
        <dbReference type="ARBA" id="ARBA00023303"/>
    </source>
</evidence>
<feature type="transmembrane region" description="Helical" evidence="15">
    <location>
        <begin position="501"/>
        <end position="517"/>
    </location>
</feature>
<keyword evidence="3" id="KW-1003">Cell membrane</keyword>
<dbReference type="WBParaSite" id="PTRK_0000407100.1">
    <property type="protein sequence ID" value="PTRK_0000407100.1"/>
    <property type="gene ID" value="PTRK_0000407100"/>
</dbReference>
<feature type="repeat" description="ANK" evidence="13">
    <location>
        <begin position="228"/>
        <end position="260"/>
    </location>
</feature>
<dbReference type="GO" id="GO:0005262">
    <property type="term" value="F:calcium channel activity"/>
    <property type="evidence" value="ECO:0007669"/>
    <property type="project" value="UniProtKB-KW"/>
</dbReference>
<keyword evidence="9 15" id="KW-1133">Transmembrane helix</keyword>
<evidence type="ECO:0000256" key="1">
    <source>
        <dbReference type="ARBA" id="ARBA00004651"/>
    </source>
</evidence>
<feature type="transmembrane region" description="Helical" evidence="15">
    <location>
        <begin position="392"/>
        <end position="413"/>
    </location>
</feature>
<keyword evidence="5" id="KW-0107">Calcium channel</keyword>
<keyword evidence="17" id="KW-1185">Reference proteome</keyword>
<dbReference type="PROSITE" id="PS50088">
    <property type="entry name" value="ANK_REPEAT"/>
    <property type="match status" value="2"/>
</dbReference>
<dbReference type="GO" id="GO:0005886">
    <property type="term" value="C:plasma membrane"/>
    <property type="evidence" value="ECO:0007669"/>
    <property type="project" value="UniProtKB-SubCell"/>
</dbReference>
<comment type="subcellular location">
    <subcellularLocation>
        <location evidence="1">Cell membrane</location>
        <topology evidence="1">Multi-pass membrane protein</topology>
    </subcellularLocation>
</comment>
<evidence type="ECO:0000313" key="18">
    <source>
        <dbReference type="WBParaSite" id="PTRK_0000407100.1"/>
    </source>
</evidence>
<sequence length="1058" mass="120593">MGQIRSRFKDNSRNKNSGAQFDPDEKWSNLYREREKNHLYKWVGVRTGGDLIQSYEKEGEEGVLKFASEKIEPMLYDGGKKPQLIKFSDYMKWKKTVNVQLGKYSSEEGDTGIASKFREHYSQWKLNKRGVDGETVLHLLLNREELMCGEIARILITKYPGLSNDIYLGDEMFGQSALHLAIVHDDYDTVQLLLQNDADVKARASGNFFMPEDTNTGKDIDYQGYAYYGEYPLAFAACFGNKDIYDLLLQYGADPNMQDMYGNTILHMCVINYSSSMYSYAVRHWNKPAHPHIVNNAGYTPLTLASKLGRRQIFEEMLELMKVEFWRFSDMTCSAYPLTALDTIKPDGSTNYDSALMTVINGNTAEHLEMIGSEVIQRLLADKWKAFASRKLFERLSLLIFHLACLCFVVYLRPTELERLYMTKPKWDDWIRSVFEVLVILSCLSFVFVQQLGEFRTQGFYGYFQNLKTAPAKIVFFLANICLLACIPFRILRFYQVEEGLLVFALPGSWIFLLFFARSAKLTGPFVQMIYSMIAGDMIRFAIISAIFLVSFSQVFFFVGKDMSAKQTLETGDPNFCAVNGYTIYTYSSFLETFITLFRASMGGYDYEEFDCANYEGLTKALFVLYMFVMPIMMINILIAMMGNTYTTIITQAEKAWRQQYAQIVMVLERSMNKDKLAACQLEYSIKLNDSGDMGMETRGLMVIKQTRKTRAKQRKQAIVNWKNIGRKVIETIHKIGTEYSKAILHSHERIYLDSDIILTSTITAHKHRTTSNIAHVKPTEENVAVPEKIPYIDDTPTQKEKPLSAATHPNIAMITANDSQQQSIDTEDEDMDNLISHIERRSALNHPNSISSLSPTDQEQMSRALDSNGTIMSDDMKIIPDKSDNTHTLKKLATTIDLHSKPVVSVAMLTKHTHFNNTLNNNNNNSNNNNINNNNNEDNKKFSNNQKLQSRTIPNMPGVSPNRTMAIFPPTSVVNNTTNVPNLPNIPTVPLSMNRRTHIHDSSSKTPLHKRTDIFRRKESPGTTASSTLSSTDNYSSSKTREVSLDIEELDELSKIK</sequence>
<keyword evidence="12" id="KW-0407">Ion channel</keyword>
<evidence type="ECO:0000256" key="6">
    <source>
        <dbReference type="ARBA" id="ARBA00022692"/>
    </source>
</evidence>
<keyword evidence="7" id="KW-0677">Repeat</keyword>
<feature type="transmembrane region" description="Helical" evidence="15">
    <location>
        <begin position="433"/>
        <end position="453"/>
    </location>
</feature>
<dbReference type="InterPro" id="IPR036770">
    <property type="entry name" value="Ankyrin_rpt-contain_sf"/>
</dbReference>
<dbReference type="NCBIfam" id="TIGR00870">
    <property type="entry name" value="trp"/>
    <property type="match status" value="1"/>
</dbReference>
<feature type="region of interest" description="Disordered" evidence="14">
    <location>
        <begin position="1"/>
        <end position="24"/>
    </location>
</feature>
<dbReference type="STRING" id="131310.A0A0N4Z9P0"/>
<feature type="compositionally biased region" description="Low complexity" evidence="14">
    <location>
        <begin position="917"/>
        <end position="937"/>
    </location>
</feature>
<evidence type="ECO:0000256" key="13">
    <source>
        <dbReference type="PROSITE-ProRule" id="PRU00023"/>
    </source>
</evidence>
<feature type="transmembrane region" description="Helical" evidence="15">
    <location>
        <begin position="621"/>
        <end position="642"/>
    </location>
</feature>
<feature type="region of interest" description="Disordered" evidence="14">
    <location>
        <begin position="1018"/>
        <end position="1045"/>
    </location>
</feature>
<dbReference type="PANTHER" id="PTHR10582:SF2">
    <property type="entry name" value="INACTIVE"/>
    <property type="match status" value="1"/>
</dbReference>